<proteinExistence type="predicted"/>
<dbReference type="eggNOG" id="COG0583">
    <property type="taxonomic scope" value="Bacteria"/>
</dbReference>
<dbReference type="InterPro" id="IPR036388">
    <property type="entry name" value="WH-like_DNA-bd_sf"/>
</dbReference>
<evidence type="ECO:0000313" key="2">
    <source>
        <dbReference type="EMBL" id="AEI95584.1"/>
    </source>
</evidence>
<accession>F7ZBK2</accession>
<reference evidence="2 3" key="1">
    <citation type="journal article" date="2011" name="BMC Genomics">
        <title>Comparative genome analysis and genome-guided physiological analysis of Roseobacter litoralis.</title>
        <authorList>
            <person name="Kalhoefer D."/>
            <person name="Thole S."/>
            <person name="Voget S."/>
            <person name="Lehmann R."/>
            <person name="Liesegang H."/>
            <person name="Wollher A."/>
            <person name="Daniel R."/>
            <person name="Simon M."/>
            <person name="Brinkhoff T."/>
        </authorList>
    </citation>
    <scope>NUCLEOTIDE SEQUENCE [LARGE SCALE GENOMIC DNA]</scope>
    <source>
        <strain evidence="3">ATCC 49566 / DSM 6996 / JCM 21268 / NBRC 15278 / OCh 149</strain>
    </source>
</reference>
<evidence type="ECO:0000313" key="3">
    <source>
        <dbReference type="Proteomes" id="UP000001353"/>
    </source>
</evidence>
<dbReference type="OrthoDB" id="7476630at2"/>
<dbReference type="KEGG" id="rli:RLO149_c036600"/>
<dbReference type="STRING" id="391595.RLO149_c036600"/>
<dbReference type="EMBL" id="CP002623">
    <property type="protein sequence ID" value="AEI95584.1"/>
    <property type="molecule type" value="Genomic_DNA"/>
</dbReference>
<dbReference type="Proteomes" id="UP000001353">
    <property type="component" value="Chromosome"/>
</dbReference>
<dbReference type="Pfam" id="PF20057">
    <property type="entry name" value="DUF6456"/>
    <property type="match status" value="1"/>
</dbReference>
<dbReference type="Gene3D" id="1.10.10.10">
    <property type="entry name" value="Winged helix-like DNA-binding domain superfamily/Winged helix DNA-binding domain"/>
    <property type="match status" value="1"/>
</dbReference>
<sequence>MARTATLNDLRGATPRWLPESILIFIAHKSYGLSMRQIARELDIQPSTVSRNIKRTSHKLTDPLFEAGLKRVSLALPKHDRPNDQSTATFQPAICCLKRTQQAKTLLKEDKFRQESKRLLEALSAPNKRLVLSPELDNAVIINIDYNATSRKQEYFDRSLAEALVMNDWIEIKHQSRLLSYAITDKARNHIRHCSAIDTKKKTYLRGDLSKSTQPIHTQLEVSKTVVDNRTLVSPEKKGEAPILALSRLRDKAGESFLNSGLVTAGQLLREDFELASFISSIENTRDMGSETSPSPITRHSSIVTTDPEARLAQALHFLGPGLSDVAVRCCCHLQGMEQIEKELNWSARSGKIVLRIALMQLVQFYKLETPTKVTELVR</sequence>
<dbReference type="SUPFAM" id="SSF88659">
    <property type="entry name" value="Sigma3 and sigma4 domains of RNA polymerase sigma factors"/>
    <property type="match status" value="1"/>
</dbReference>
<evidence type="ECO:0000259" key="1">
    <source>
        <dbReference type="Pfam" id="PF20057"/>
    </source>
</evidence>
<name>F7ZBK2_ROSLO</name>
<dbReference type="InterPro" id="IPR045599">
    <property type="entry name" value="DUF6456"/>
</dbReference>
<keyword evidence="3" id="KW-1185">Reference proteome</keyword>
<dbReference type="HOGENOM" id="CLU_070806_0_0_5"/>
<protein>
    <recommendedName>
        <fullName evidence="1">DUF6456 domain-containing protein</fullName>
    </recommendedName>
</protein>
<dbReference type="InterPro" id="IPR013324">
    <property type="entry name" value="RNA_pol_sigma_r3/r4-like"/>
</dbReference>
<dbReference type="AlphaFoldDB" id="F7ZBK2"/>
<organism evidence="2 3">
    <name type="scientific">Roseobacter litoralis (strain ATCC 49566 / DSM 6996 / JCM 21268 / NBRC 15278 / OCh 149)</name>
    <dbReference type="NCBI Taxonomy" id="391595"/>
    <lineage>
        <taxon>Bacteria</taxon>
        <taxon>Pseudomonadati</taxon>
        <taxon>Pseudomonadota</taxon>
        <taxon>Alphaproteobacteria</taxon>
        <taxon>Rhodobacterales</taxon>
        <taxon>Roseobacteraceae</taxon>
        <taxon>Roseobacter</taxon>
    </lineage>
</organism>
<dbReference type="RefSeq" id="WP_013963470.1">
    <property type="nucleotide sequence ID" value="NC_015730.1"/>
</dbReference>
<feature type="domain" description="DUF6456" evidence="1">
    <location>
        <begin position="238"/>
        <end position="367"/>
    </location>
</feature>
<gene>
    <name evidence="2" type="ordered locus">RLO149_c036600</name>
</gene>